<dbReference type="InterPro" id="IPR020984">
    <property type="entry name" value="Speedy"/>
</dbReference>
<dbReference type="InterPro" id="IPR022683">
    <property type="entry name" value="Calpain_III"/>
</dbReference>
<evidence type="ECO:0000256" key="18">
    <source>
        <dbReference type="ARBA" id="ARBA00022807"/>
    </source>
</evidence>
<dbReference type="InterPro" id="IPR018247">
    <property type="entry name" value="EF_Hand_1_Ca_BS"/>
</dbReference>
<evidence type="ECO:0000256" key="23">
    <source>
        <dbReference type="ARBA" id="ARBA00031279"/>
    </source>
</evidence>
<dbReference type="SUPFAM" id="SSF47473">
    <property type="entry name" value="EF-hand"/>
    <property type="match status" value="1"/>
</dbReference>
<evidence type="ECO:0000256" key="15">
    <source>
        <dbReference type="ARBA" id="ARBA00022723"/>
    </source>
</evidence>
<evidence type="ECO:0000256" key="25">
    <source>
        <dbReference type="ARBA" id="ARBA00032278"/>
    </source>
</evidence>
<evidence type="ECO:0000256" key="26">
    <source>
        <dbReference type="ARBA" id="ARBA00032619"/>
    </source>
</evidence>
<feature type="active site" evidence="27 28">
    <location>
        <position position="518"/>
    </location>
</feature>
<feature type="transmembrane region" description="Helical" evidence="29">
    <location>
        <begin position="1386"/>
        <end position="1404"/>
    </location>
</feature>
<feature type="transmembrane region" description="Helical" evidence="29">
    <location>
        <begin position="1182"/>
        <end position="1203"/>
    </location>
</feature>
<evidence type="ECO:0000256" key="28">
    <source>
        <dbReference type="PROSITE-ProRule" id="PRU00239"/>
    </source>
</evidence>
<keyword evidence="15" id="KW-0479">Metal-binding</keyword>
<keyword evidence="19" id="KW-0068">Autocatalytic cleavage</keyword>
<feature type="transmembrane region" description="Helical" evidence="29">
    <location>
        <begin position="1149"/>
        <end position="1170"/>
    </location>
</feature>
<dbReference type="InterPro" id="IPR036213">
    <property type="entry name" value="Calpain_III_sf"/>
</dbReference>
<dbReference type="FunCoup" id="L9KQQ3">
    <property type="interactions" value="861"/>
</dbReference>
<dbReference type="Pfam" id="PF11357">
    <property type="entry name" value="Spy1"/>
    <property type="match status" value="1"/>
</dbReference>
<feature type="transmembrane region" description="Helical" evidence="29">
    <location>
        <begin position="1209"/>
        <end position="1227"/>
    </location>
</feature>
<evidence type="ECO:0000256" key="6">
    <source>
        <dbReference type="ARBA" id="ARBA00007623"/>
    </source>
</evidence>
<comment type="subcellular location">
    <subcellularLocation>
        <location evidence="4">Cell membrane</location>
    </subcellularLocation>
    <subcellularLocation>
        <location evidence="5">Cytoplasm</location>
    </subcellularLocation>
    <subcellularLocation>
        <location evidence="3">Membrane</location>
        <topology evidence="3">Multi-pass membrane protein</topology>
    </subcellularLocation>
</comment>
<comment type="similarity">
    <text evidence="7">Belongs to the Speedy/Ringo family.</text>
</comment>
<dbReference type="GO" id="GO:0022857">
    <property type="term" value="F:transmembrane transporter activity"/>
    <property type="evidence" value="ECO:0007669"/>
    <property type="project" value="InterPro"/>
</dbReference>
<evidence type="ECO:0000256" key="7">
    <source>
        <dbReference type="ARBA" id="ARBA00010932"/>
    </source>
</evidence>
<dbReference type="GO" id="GO:0006508">
    <property type="term" value="P:proteolysis"/>
    <property type="evidence" value="ECO:0007669"/>
    <property type="project" value="UniProtKB-KW"/>
</dbReference>
<dbReference type="CDD" id="cd00214">
    <property type="entry name" value="Calpain_III"/>
    <property type="match status" value="1"/>
</dbReference>
<keyword evidence="21 29" id="KW-1133">Transmembrane helix</keyword>
<keyword evidence="13 28" id="KW-0645">Protease</keyword>
<evidence type="ECO:0000256" key="10">
    <source>
        <dbReference type="ARBA" id="ARBA00022475"/>
    </source>
</evidence>
<dbReference type="Pfam" id="PF00083">
    <property type="entry name" value="Sugar_tr"/>
    <property type="match status" value="1"/>
</dbReference>
<dbReference type="InterPro" id="IPR002048">
    <property type="entry name" value="EF_hand_dom"/>
</dbReference>
<dbReference type="PROSITE" id="PS50203">
    <property type="entry name" value="CALPAIN_CAT"/>
    <property type="match status" value="1"/>
</dbReference>
<feature type="active site" evidence="27 28">
    <location>
        <position position="337"/>
    </location>
</feature>
<keyword evidence="12" id="KW-0597">Phosphoprotein</keyword>
<proteinExistence type="inferred from homology"/>
<accession>L9KQQ3</accession>
<keyword evidence="11" id="KW-0963">Cytoplasm</keyword>
<feature type="transmembrane region" description="Helical" evidence="29">
    <location>
        <begin position="1416"/>
        <end position="1437"/>
    </location>
</feature>
<dbReference type="GO" id="GO:0005886">
    <property type="term" value="C:plasma membrane"/>
    <property type="evidence" value="ECO:0007669"/>
    <property type="project" value="UniProtKB-SubCell"/>
</dbReference>
<dbReference type="Pfam" id="PF01067">
    <property type="entry name" value="Calpain_III"/>
    <property type="match status" value="1"/>
</dbReference>
<feature type="domain" description="Calpain catalytic" evidence="30">
    <location>
        <begin position="277"/>
        <end position="576"/>
    </location>
</feature>
<dbReference type="InterPro" id="IPR011992">
    <property type="entry name" value="EF-hand-dom_pair"/>
</dbReference>
<evidence type="ECO:0000256" key="24">
    <source>
        <dbReference type="ARBA" id="ARBA00031878"/>
    </source>
</evidence>
<evidence type="ECO:0000259" key="30">
    <source>
        <dbReference type="PROSITE" id="PS50203"/>
    </source>
</evidence>
<feature type="active site" evidence="27 28">
    <location>
        <position position="494"/>
    </location>
</feature>
<dbReference type="PROSITE" id="PS50850">
    <property type="entry name" value="MFS"/>
    <property type="match status" value="1"/>
</dbReference>
<evidence type="ECO:0000256" key="12">
    <source>
        <dbReference type="ARBA" id="ARBA00022553"/>
    </source>
</evidence>
<dbReference type="Proteomes" id="UP000011518">
    <property type="component" value="Unassembled WGS sequence"/>
</dbReference>
<dbReference type="PRINTS" id="PR00704">
    <property type="entry name" value="CALPAIN"/>
</dbReference>
<evidence type="ECO:0000256" key="29">
    <source>
        <dbReference type="SAM" id="Phobius"/>
    </source>
</evidence>
<evidence type="ECO:0000256" key="4">
    <source>
        <dbReference type="ARBA" id="ARBA00004236"/>
    </source>
</evidence>
<dbReference type="FunFam" id="1.20.1250.20:FF:000023">
    <property type="entry name" value="Solute carrier family 22 member 6"/>
    <property type="match status" value="1"/>
</dbReference>
<dbReference type="Gene3D" id="2.60.120.380">
    <property type="match status" value="2"/>
</dbReference>
<evidence type="ECO:0000256" key="19">
    <source>
        <dbReference type="ARBA" id="ARBA00022813"/>
    </source>
</evidence>
<reference evidence="34" key="2">
    <citation type="journal article" date="2013" name="Nat. Commun.">
        <title>Genome of the Chinese tree shrew.</title>
        <authorList>
            <person name="Fan Y."/>
            <person name="Huang Z.Y."/>
            <person name="Cao C.C."/>
            <person name="Chen C.S."/>
            <person name="Chen Y.X."/>
            <person name="Fan D.D."/>
            <person name="He J."/>
            <person name="Hou H.L."/>
            <person name="Hu L."/>
            <person name="Hu X.T."/>
            <person name="Jiang X.T."/>
            <person name="Lai R."/>
            <person name="Lang Y.S."/>
            <person name="Liang B."/>
            <person name="Liao S.G."/>
            <person name="Mu D."/>
            <person name="Ma Y.Y."/>
            <person name="Niu Y.Y."/>
            <person name="Sun X.Q."/>
            <person name="Xia J.Q."/>
            <person name="Xiao J."/>
            <person name="Xiong Z.Q."/>
            <person name="Xu L."/>
            <person name="Yang L."/>
            <person name="Zhang Y."/>
            <person name="Zhao W."/>
            <person name="Zhao X.D."/>
            <person name="Zheng Y.T."/>
            <person name="Zhou J.M."/>
            <person name="Zhu Y.B."/>
            <person name="Zhang G.J."/>
            <person name="Wang J."/>
            <person name="Yao Y.G."/>
        </authorList>
    </citation>
    <scope>NUCLEOTIDE SEQUENCE [LARGE SCALE GENOMIC DNA]</scope>
</reference>
<evidence type="ECO:0000256" key="14">
    <source>
        <dbReference type="ARBA" id="ARBA00022692"/>
    </source>
</evidence>
<dbReference type="eggNOG" id="KOG0045">
    <property type="taxonomic scope" value="Eukaryota"/>
</dbReference>
<dbReference type="SUPFAM" id="SSF49758">
    <property type="entry name" value="Calpain large subunit, middle domain (domain III)"/>
    <property type="match status" value="2"/>
</dbReference>
<evidence type="ECO:0000256" key="13">
    <source>
        <dbReference type="ARBA" id="ARBA00022670"/>
    </source>
</evidence>
<feature type="domain" description="Major facilitator superfamily (MFS) profile" evidence="32">
    <location>
        <begin position="1051"/>
        <end position="1468"/>
    </location>
</feature>
<evidence type="ECO:0000256" key="21">
    <source>
        <dbReference type="ARBA" id="ARBA00022989"/>
    </source>
</evidence>
<feature type="transmembrane region" description="Helical" evidence="29">
    <location>
        <begin position="1297"/>
        <end position="1316"/>
    </location>
</feature>
<gene>
    <name evidence="33" type="ORF">TREES_T100019404</name>
</gene>
<dbReference type="CDD" id="cd17446">
    <property type="entry name" value="MFS_SLC22A6_OAT1_like"/>
    <property type="match status" value="1"/>
</dbReference>
<dbReference type="PANTHER" id="PTHR10183">
    <property type="entry name" value="CALPAIN"/>
    <property type="match status" value="1"/>
</dbReference>
<evidence type="ECO:0000256" key="5">
    <source>
        <dbReference type="ARBA" id="ARBA00004496"/>
    </source>
</evidence>
<dbReference type="SMART" id="SM00720">
    <property type="entry name" value="calpain_III"/>
    <property type="match status" value="1"/>
</dbReference>
<dbReference type="PROSITE" id="PS00139">
    <property type="entry name" value="THIOL_PROTEASE_CYS"/>
    <property type="match status" value="1"/>
</dbReference>
<dbReference type="EMBL" id="KB320702">
    <property type="protein sequence ID" value="ELW65106.1"/>
    <property type="molecule type" value="Genomic_DNA"/>
</dbReference>
<dbReference type="PROSITE" id="PS00018">
    <property type="entry name" value="EF_HAND_1"/>
    <property type="match status" value="1"/>
</dbReference>
<dbReference type="Gene3D" id="3.90.70.10">
    <property type="entry name" value="Cysteine proteinases"/>
    <property type="match status" value="1"/>
</dbReference>
<feature type="transmembrane region" description="Helical" evidence="29">
    <location>
        <begin position="1322"/>
        <end position="1343"/>
    </location>
</feature>
<feature type="transmembrane region" description="Helical" evidence="29">
    <location>
        <begin position="1443"/>
        <end position="1463"/>
    </location>
</feature>
<protein>
    <recommendedName>
        <fullName evidence="9">Calpain-1 catalytic subunit</fullName>
        <ecNumber evidence="8">3.4.22.52</ecNumber>
    </recommendedName>
    <alternativeName>
        <fullName evidence="23">Calcium-activated neutral proteinase 1</fullName>
    </alternativeName>
    <alternativeName>
        <fullName evidence="24">Calpain mu-type</fullName>
    </alternativeName>
    <alternativeName>
        <fullName evidence="26">Calpain-1 large subunit</fullName>
    </alternativeName>
    <alternativeName>
        <fullName evidence="25">Micromolar-calpain</fullName>
    </alternativeName>
</protein>
<dbReference type="InterPro" id="IPR022682">
    <property type="entry name" value="Calpain_domain_III"/>
</dbReference>
<keyword evidence="16" id="KW-0677">Repeat</keyword>
<dbReference type="InterPro" id="IPR000169">
    <property type="entry name" value="Pept_cys_AS"/>
</dbReference>
<dbReference type="InterPro" id="IPR020846">
    <property type="entry name" value="MFS_dom"/>
</dbReference>
<feature type="transmembrane region" description="Helical" evidence="29">
    <location>
        <begin position="1355"/>
        <end position="1374"/>
    </location>
</feature>
<keyword evidence="34" id="KW-1185">Reference proteome</keyword>
<evidence type="ECO:0000256" key="16">
    <source>
        <dbReference type="ARBA" id="ARBA00022737"/>
    </source>
</evidence>
<dbReference type="Gene3D" id="1.10.238.10">
    <property type="entry name" value="EF-hand"/>
    <property type="match status" value="1"/>
</dbReference>
<dbReference type="GO" id="GO:0005737">
    <property type="term" value="C:cytoplasm"/>
    <property type="evidence" value="ECO:0007669"/>
    <property type="project" value="UniProtKB-SubCell"/>
</dbReference>
<dbReference type="Gene3D" id="1.20.1250.20">
    <property type="entry name" value="MFS general substrate transporter like domains"/>
    <property type="match status" value="1"/>
</dbReference>
<dbReference type="FunFam" id="1.10.238.10:FF:000124">
    <property type="entry name" value="Calpain-1 catalytic subunit"/>
    <property type="match status" value="1"/>
</dbReference>
<dbReference type="InParanoid" id="L9KQQ3"/>
<dbReference type="EC" id="3.4.22.52" evidence="8"/>
<organism evidence="33 34">
    <name type="scientific">Tupaia chinensis</name>
    <name type="common">Chinese tree shrew</name>
    <name type="synonym">Tupaia belangeri chinensis</name>
    <dbReference type="NCBI Taxonomy" id="246437"/>
    <lineage>
        <taxon>Eukaryota</taxon>
        <taxon>Metazoa</taxon>
        <taxon>Chordata</taxon>
        <taxon>Craniata</taxon>
        <taxon>Vertebrata</taxon>
        <taxon>Euteleostomi</taxon>
        <taxon>Mammalia</taxon>
        <taxon>Eutheria</taxon>
        <taxon>Euarchontoglires</taxon>
        <taxon>Scandentia</taxon>
        <taxon>Tupaiidae</taxon>
        <taxon>Tupaia</taxon>
    </lineage>
</organism>
<keyword evidence="14 29" id="KW-0812">Transmembrane</keyword>
<evidence type="ECO:0000256" key="8">
    <source>
        <dbReference type="ARBA" id="ARBA00012482"/>
    </source>
</evidence>
<dbReference type="GO" id="GO:0019901">
    <property type="term" value="F:protein kinase binding"/>
    <property type="evidence" value="ECO:0007669"/>
    <property type="project" value="InterPro"/>
</dbReference>
<keyword evidence="22 29" id="KW-0472">Membrane</keyword>
<dbReference type="SMART" id="SM00230">
    <property type="entry name" value="CysPc"/>
    <property type="match status" value="1"/>
</dbReference>
<evidence type="ECO:0000259" key="31">
    <source>
        <dbReference type="PROSITE" id="PS50222"/>
    </source>
</evidence>
<feature type="transmembrane region" description="Helical" evidence="29">
    <location>
        <begin position="1095"/>
        <end position="1115"/>
    </location>
</feature>
<dbReference type="InterPro" id="IPR033883">
    <property type="entry name" value="C2_III"/>
</dbReference>
<comment type="similarity">
    <text evidence="6">Belongs to the peptidase C2 family.</text>
</comment>
<feature type="transmembrane region" description="Helical" evidence="29">
    <location>
        <begin position="1124"/>
        <end position="1143"/>
    </location>
</feature>
<evidence type="ECO:0000256" key="3">
    <source>
        <dbReference type="ARBA" id="ARBA00004141"/>
    </source>
</evidence>
<dbReference type="FunFam" id="3.90.70.10:FF:000001">
    <property type="entry name" value="Calpain-1 catalytic subunit"/>
    <property type="match status" value="1"/>
</dbReference>
<dbReference type="SUPFAM" id="SSF103473">
    <property type="entry name" value="MFS general substrate transporter"/>
    <property type="match status" value="1"/>
</dbReference>
<evidence type="ECO:0000256" key="22">
    <source>
        <dbReference type="ARBA" id="ARBA00023136"/>
    </source>
</evidence>
<dbReference type="PROSITE" id="PS50222">
    <property type="entry name" value="EF_HAND_2"/>
    <property type="match status" value="1"/>
</dbReference>
<sequence length="1481" mass="167099">MDKPRPGETTFVIMVPSCQVTLPRPTLHEMNQAPDATTVPVVNTQAKLGGLSHQGGGNGFLHTSQYQAFLSLLEDSFFQEFLSKDPCFQISDKRRRLTNSLSLQYLLAMVLVYFRRANLKLSEYTRSSLFLALYLANDMEEDVEDFKCEIFPWALGEDWSSRVRKFLHQRDKLWARMGFRAAVSRQCCEERERQDPRVQGRIRPAAASAALSWGRRHMGARRMAEEIITPVYCTGVSAQVQKQRAKELGLGRHENAIKYLGQDYEQLRMHCLQSGALFRDEAFPPVPQSLGFKDLGPNSSKTYGIKWKRPTELLSNPQFIVDGATRTDICQGALGDCWLLAAIASLTLNDTLLHRVVPHGQSFQNGYAGIFHFQLWQFGEWVDVVVDDLLPTKDGKLVFVHSAQGNEFWSALLEKAYAKVNGSYEALSGGSTSEGFEDFTGGVTEWYELRKAPSDLYNIILKALERGSLLGCSIDISSVLDMEAVTFKKLVKGHAYSVTGAKQVNYRGQMVNLIRMRNPWGEVEWTGAWSDGSSEWNNVDPYEREQLRIKMEDGEFWMSFRDFMREFTRLEICNLTPDALKSRTIRNWNTTLYEGTWRRGSTAGGCRNYPDFMREFTRLEICNLTPDALKSRTIRNWNTTLYEGTWRRGSTAGGCRNYPATFWVNPQFKIRLDEVDDADDYGDRESGCSFVLALMQKHRRRERRFGRDMETIGFAVYELVGQPAVHLKRDFFLANASRARSEQFINLREVSTRFRLPPGEYVVVPSTFEPNKEGDFVLRFFSEKSAGTQELDDQVQANLPDEKVLSEEEIDENFKALFRQLAGEDMEISVRELQTILNRIISKHKDLRTKGFSLESCRSMVNLMDLPTHLPALSSGVSFTSVQRDGNGKLGLVEFNILWNRIRNYLAIFRKFDLDKSGSMSAYEMRMAIESAGFKLNKKLYELIITRYSEPDLAVDFDNFVCCLVRLETMFRFFKTLDTDLDGVVTFDLFKPAGLPHIPAELHSRHAPPANSTEATANDSEAWLRVTVPLDELGTPEPCRRFTEPQWALLSSNTSTHGMATESCEDGWVYDRSVFPSTIVMEWDLVCEARTLRDLAQSIYMAGVVVGAAVFGSLADRLGRKAPLVWSYLQLAISGVATAYLGSFSAYCVFRFLMGMTFSGIILNSLSLVVEWMPTRGRTVAGILLGYSFTMGQLILAGVAYLIRPWRWLQFAVSAPFLIFSLYSWWLPESSRWLLLHGKSQLAVQNLQKVAAMNGRKEEGERLTKEVVSSYIQSEFASVRTSNSILDLFRTPAIRKVTCCLMLVWFSNSVAYYGLAMDLQKFGLSIHLVQALFGIIDIPAMLVATATMIYVGRRVTVASFLILAGLMVIANMFVPEDMQTLRAAQAALGKGCLASSFICVYLFTGELYPTEIRQMGMGFGSVNARLGGLMAPLVTTLGEFNAVLPPVGFGATSILAGLTVCFLTETRNMPLVETIAAMERR</sequence>
<evidence type="ECO:0000256" key="20">
    <source>
        <dbReference type="ARBA" id="ARBA00022837"/>
    </source>
</evidence>
<dbReference type="PANTHER" id="PTHR10183:SF284">
    <property type="entry name" value="CALPAIN-1 CATALYTIC SUBUNIT"/>
    <property type="match status" value="1"/>
</dbReference>
<dbReference type="GO" id="GO:0005509">
    <property type="term" value="F:calcium ion binding"/>
    <property type="evidence" value="ECO:0007669"/>
    <property type="project" value="InterPro"/>
</dbReference>
<evidence type="ECO:0000313" key="34">
    <source>
        <dbReference type="Proteomes" id="UP000011518"/>
    </source>
</evidence>
<keyword evidence="18 28" id="KW-0788">Thiol protease</keyword>
<dbReference type="InterPro" id="IPR001300">
    <property type="entry name" value="Peptidase_C2_calpain_cat"/>
</dbReference>
<dbReference type="GO" id="GO:0004198">
    <property type="term" value="F:calcium-dependent cysteine-type endopeptidase activity"/>
    <property type="evidence" value="ECO:0007669"/>
    <property type="project" value="UniProtKB-EC"/>
</dbReference>
<name>L9KQQ3_TUPCH</name>
<evidence type="ECO:0000256" key="2">
    <source>
        <dbReference type="ARBA" id="ARBA00001913"/>
    </source>
</evidence>
<evidence type="ECO:0000256" key="1">
    <source>
        <dbReference type="ARBA" id="ARBA00001208"/>
    </source>
</evidence>
<feature type="domain" description="EF-hand" evidence="31">
    <location>
        <begin position="900"/>
        <end position="935"/>
    </location>
</feature>
<keyword evidence="10" id="KW-1003">Cell membrane</keyword>
<dbReference type="InterPro" id="IPR022684">
    <property type="entry name" value="Calpain_cysteine_protease"/>
</dbReference>
<keyword evidence="20" id="KW-0106">Calcium</keyword>
<keyword evidence="17 28" id="KW-0378">Hydrolase</keyword>
<dbReference type="FunFam" id="2.60.120.380:FF:000001">
    <property type="entry name" value="Calpain-1 catalytic subunit"/>
    <property type="match status" value="1"/>
</dbReference>
<dbReference type="STRING" id="246437.L9KQQ3"/>
<comment type="cofactor">
    <cofactor evidence="2">
        <name>Ca(2+)</name>
        <dbReference type="ChEBI" id="CHEBI:29108"/>
    </cofactor>
</comment>
<dbReference type="InterPro" id="IPR038765">
    <property type="entry name" value="Papain-like_cys_pep_sf"/>
</dbReference>
<evidence type="ECO:0000256" key="9">
    <source>
        <dbReference type="ARBA" id="ARBA00020246"/>
    </source>
</evidence>
<evidence type="ECO:0000256" key="27">
    <source>
        <dbReference type="PIRSR" id="PIRSR622684-1"/>
    </source>
</evidence>
<evidence type="ECO:0000256" key="11">
    <source>
        <dbReference type="ARBA" id="ARBA00022490"/>
    </source>
</evidence>
<evidence type="ECO:0000256" key="17">
    <source>
        <dbReference type="ARBA" id="ARBA00022801"/>
    </source>
</evidence>
<dbReference type="InterPro" id="IPR005828">
    <property type="entry name" value="MFS_sugar_transport-like"/>
</dbReference>
<dbReference type="SUPFAM" id="SSF54001">
    <property type="entry name" value="Cysteine proteinases"/>
    <property type="match status" value="1"/>
</dbReference>
<dbReference type="InterPro" id="IPR036259">
    <property type="entry name" value="MFS_trans_sf"/>
</dbReference>
<dbReference type="Pfam" id="PF00648">
    <property type="entry name" value="Peptidase_C2"/>
    <property type="match status" value="1"/>
</dbReference>
<dbReference type="CDD" id="cd00044">
    <property type="entry name" value="CysPc"/>
    <property type="match status" value="1"/>
</dbReference>
<reference evidence="34" key="1">
    <citation type="submission" date="2012-07" db="EMBL/GenBank/DDBJ databases">
        <title>Genome of the Chinese tree shrew, a rising model animal genetically related to primates.</title>
        <authorList>
            <person name="Zhang G."/>
            <person name="Fan Y."/>
            <person name="Yao Y."/>
            <person name="Huang Z."/>
        </authorList>
    </citation>
    <scope>NUCLEOTIDE SEQUENCE [LARGE SCALE GENOMIC DNA]</scope>
</reference>
<comment type="catalytic activity">
    <reaction evidence="1">
        <text>Broad endopeptidase specificity.</text>
        <dbReference type="EC" id="3.4.22.52"/>
    </reaction>
</comment>
<evidence type="ECO:0000313" key="33">
    <source>
        <dbReference type="EMBL" id="ELW65106.1"/>
    </source>
</evidence>
<evidence type="ECO:0000259" key="32">
    <source>
        <dbReference type="PROSITE" id="PS50850"/>
    </source>
</evidence>